<sequence>MNAIQKLRQLVTEVNKGPASAMQAWPVIARLLPRMPLDQAEVARVCEARDPVGLDVLVTRLEKPGAQQEPKPDPAIAAVTHEEMKAAMHAFNKRLKLTRLNDESRLGGHYTTGGRASQIDAIQPPSEYPPPVWKALVAAGRLRDTGDGFYAPVENKT</sequence>
<gene>
    <name evidence="2" type="ORF">MNBD_PLANCTO03-1093</name>
</gene>
<protein>
    <submittedName>
        <fullName evidence="2">Uncharacterized protein</fullName>
    </submittedName>
</protein>
<accession>A0A3B1DU81</accession>
<evidence type="ECO:0000256" key="1">
    <source>
        <dbReference type="SAM" id="MobiDB-lite"/>
    </source>
</evidence>
<evidence type="ECO:0000313" key="2">
    <source>
        <dbReference type="EMBL" id="VAX39654.1"/>
    </source>
</evidence>
<dbReference type="AlphaFoldDB" id="A0A3B1DU81"/>
<organism evidence="2">
    <name type="scientific">hydrothermal vent metagenome</name>
    <dbReference type="NCBI Taxonomy" id="652676"/>
    <lineage>
        <taxon>unclassified sequences</taxon>
        <taxon>metagenomes</taxon>
        <taxon>ecological metagenomes</taxon>
    </lineage>
</organism>
<proteinExistence type="predicted"/>
<reference evidence="2" key="1">
    <citation type="submission" date="2018-06" db="EMBL/GenBank/DDBJ databases">
        <authorList>
            <person name="Zhirakovskaya E."/>
        </authorList>
    </citation>
    <scope>NUCLEOTIDE SEQUENCE</scope>
</reference>
<name>A0A3B1DU81_9ZZZZ</name>
<feature type="region of interest" description="Disordered" evidence="1">
    <location>
        <begin position="104"/>
        <end position="128"/>
    </location>
</feature>
<dbReference type="EMBL" id="UOGK01000275">
    <property type="protein sequence ID" value="VAX39654.1"/>
    <property type="molecule type" value="Genomic_DNA"/>
</dbReference>